<keyword evidence="1" id="KW-0732">Signal</keyword>
<evidence type="ECO:0000313" key="3">
    <source>
        <dbReference type="Proteomes" id="UP000293874"/>
    </source>
</evidence>
<keyword evidence="3" id="KW-1185">Reference proteome</keyword>
<dbReference type="RefSeq" id="WP_130542467.1">
    <property type="nucleotide sequence ID" value="NZ_CP042431.1"/>
</dbReference>
<sequence length="103" mass="12321">MKASIFLSVVMMMVVGVSVSQAQPIREKNQKERIYNGVKTGQLTKAEAYRLHKDQRDIRHDRMRYKRNDGRISPRERKHLIHERKMASKKIYHHKHNGRVRCK</sequence>
<feature type="signal peptide" evidence="1">
    <location>
        <begin position="1"/>
        <end position="22"/>
    </location>
</feature>
<feature type="chain" id="PRO_5020704446" evidence="1">
    <location>
        <begin position="23"/>
        <end position="103"/>
    </location>
</feature>
<name>A0A4Q7MT32_9BACT</name>
<reference evidence="2 3" key="1">
    <citation type="submission" date="2019-02" db="EMBL/GenBank/DDBJ databases">
        <title>Genomic Encyclopedia of Type Strains, Phase IV (KMG-IV): sequencing the most valuable type-strain genomes for metagenomic binning, comparative biology and taxonomic classification.</title>
        <authorList>
            <person name="Goeker M."/>
        </authorList>
    </citation>
    <scope>NUCLEOTIDE SEQUENCE [LARGE SCALE GENOMIC DNA]</scope>
    <source>
        <strain evidence="2 3">DSM 18116</strain>
    </source>
</reference>
<protein>
    <submittedName>
        <fullName evidence="2">Uncharacterized protein</fullName>
    </submittedName>
</protein>
<accession>A0A4Q7MT32</accession>
<dbReference type="EMBL" id="SGXA01000002">
    <property type="protein sequence ID" value="RZS72002.1"/>
    <property type="molecule type" value="Genomic_DNA"/>
</dbReference>
<dbReference type="Proteomes" id="UP000293874">
    <property type="component" value="Unassembled WGS sequence"/>
</dbReference>
<gene>
    <name evidence="2" type="ORF">EV199_3916</name>
</gene>
<organism evidence="2 3">
    <name type="scientific">Pseudobacter ginsenosidimutans</name>
    <dbReference type="NCBI Taxonomy" id="661488"/>
    <lineage>
        <taxon>Bacteria</taxon>
        <taxon>Pseudomonadati</taxon>
        <taxon>Bacteroidota</taxon>
        <taxon>Chitinophagia</taxon>
        <taxon>Chitinophagales</taxon>
        <taxon>Chitinophagaceae</taxon>
        <taxon>Pseudobacter</taxon>
    </lineage>
</organism>
<dbReference type="AlphaFoldDB" id="A0A4Q7MT32"/>
<proteinExistence type="predicted"/>
<comment type="caution">
    <text evidence="2">The sequence shown here is derived from an EMBL/GenBank/DDBJ whole genome shotgun (WGS) entry which is preliminary data.</text>
</comment>
<evidence type="ECO:0000256" key="1">
    <source>
        <dbReference type="SAM" id="SignalP"/>
    </source>
</evidence>
<dbReference type="OrthoDB" id="886826at2"/>
<evidence type="ECO:0000313" key="2">
    <source>
        <dbReference type="EMBL" id="RZS72002.1"/>
    </source>
</evidence>